<dbReference type="EMBL" id="CP067420">
    <property type="protein sequence ID" value="QQP88702.1"/>
    <property type="molecule type" value="Genomic_DNA"/>
</dbReference>
<dbReference type="Proteomes" id="UP000595197">
    <property type="component" value="Chromosome"/>
</dbReference>
<evidence type="ECO:0000313" key="3">
    <source>
        <dbReference type="Proteomes" id="UP000595197"/>
    </source>
</evidence>
<feature type="signal peptide" evidence="1">
    <location>
        <begin position="1"/>
        <end position="18"/>
    </location>
</feature>
<dbReference type="PROSITE" id="PS51257">
    <property type="entry name" value="PROKAR_LIPOPROTEIN"/>
    <property type="match status" value="1"/>
</dbReference>
<keyword evidence="1" id="KW-0732">Signal</keyword>
<proteinExistence type="predicted"/>
<evidence type="ECO:0008006" key="4">
    <source>
        <dbReference type="Google" id="ProtNLM"/>
    </source>
</evidence>
<evidence type="ECO:0000313" key="2">
    <source>
        <dbReference type="EMBL" id="QQP88702.1"/>
    </source>
</evidence>
<dbReference type="RefSeq" id="WP_201073976.1">
    <property type="nucleotide sequence ID" value="NZ_CP067420.1"/>
</dbReference>
<reference evidence="2" key="1">
    <citation type="submission" date="2021-02" db="EMBL/GenBank/DDBJ databases">
        <title>Skermanella TT6 skin isolate.</title>
        <authorList>
            <person name="Lee K."/>
            <person name="Ganzorig M."/>
        </authorList>
    </citation>
    <scope>NUCLEOTIDE SEQUENCE</scope>
    <source>
        <strain evidence="2">TT6</strain>
    </source>
</reference>
<organism evidence="2 3">
    <name type="scientific">Skermanella cutis</name>
    <dbReference type="NCBI Taxonomy" id="2775420"/>
    <lineage>
        <taxon>Bacteria</taxon>
        <taxon>Pseudomonadati</taxon>
        <taxon>Pseudomonadota</taxon>
        <taxon>Alphaproteobacteria</taxon>
        <taxon>Rhodospirillales</taxon>
        <taxon>Azospirillaceae</taxon>
        <taxon>Skermanella</taxon>
    </lineage>
</organism>
<feature type="chain" id="PRO_5046130247" description="Lipoprotein" evidence="1">
    <location>
        <begin position="19"/>
        <end position="114"/>
    </location>
</feature>
<accession>A0ABX7B332</accession>
<keyword evidence="3" id="KW-1185">Reference proteome</keyword>
<protein>
    <recommendedName>
        <fullName evidence="4">Lipoprotein</fullName>
    </recommendedName>
</protein>
<gene>
    <name evidence="2" type="ORF">IGS68_22185</name>
</gene>
<sequence length="114" mass="12475">MRPLPTAALLAAATLAAGGCTTLFPETTAVEACAELPSAVWPWQPIRNARIEILPEAGTPALFPMRMIQVVGTIEDGDRFREPVPVKFECVFRGDQVKSFGWIEPAQFVTPYTE</sequence>
<evidence type="ECO:0000256" key="1">
    <source>
        <dbReference type="SAM" id="SignalP"/>
    </source>
</evidence>
<name>A0ABX7B332_9PROT</name>